<dbReference type="eggNOG" id="COG1879">
    <property type="taxonomic scope" value="Bacteria"/>
</dbReference>
<feature type="domain" description="Periplasmic binding protein" evidence="4">
    <location>
        <begin position="33"/>
        <end position="279"/>
    </location>
</feature>
<dbReference type="OrthoDB" id="9805127at2"/>
<keyword evidence="6" id="KW-1185">Reference proteome</keyword>
<reference evidence="5 6" key="1">
    <citation type="submission" date="2011-08" db="EMBL/GenBank/DDBJ databases">
        <title>The Genome Sequence of Alistipes indistinctus YIT 12060.</title>
        <authorList>
            <consortium name="The Broad Institute Genome Sequencing Platform"/>
            <person name="Earl A."/>
            <person name="Ward D."/>
            <person name="Feldgarden M."/>
            <person name="Gevers D."/>
            <person name="Morotomi M."/>
            <person name="Young S.K."/>
            <person name="Zeng Q."/>
            <person name="Gargeya S."/>
            <person name="Fitzgerald M."/>
            <person name="Haas B."/>
            <person name="Abouelleil A."/>
            <person name="Alvarado L."/>
            <person name="Arachchi H.M."/>
            <person name="Berlin A."/>
            <person name="Brown A."/>
            <person name="Chapman S.B."/>
            <person name="Chen Z."/>
            <person name="Dunbar C."/>
            <person name="Freedman E."/>
            <person name="Gearin G."/>
            <person name="Gellesch M."/>
            <person name="Goldberg J."/>
            <person name="Griggs A."/>
            <person name="Gujja S."/>
            <person name="Heiman D."/>
            <person name="Howarth C."/>
            <person name="Larson L."/>
            <person name="Lui A."/>
            <person name="MacDonald P.J.P."/>
            <person name="Montmayeur A."/>
            <person name="Murphy C."/>
            <person name="Neiman D."/>
            <person name="Pearson M."/>
            <person name="Priest M."/>
            <person name="Roberts A."/>
            <person name="Saif S."/>
            <person name="Shea T."/>
            <person name="Shenoy N."/>
            <person name="Sisk P."/>
            <person name="Stolte C."/>
            <person name="Sykes S."/>
            <person name="Wortman J."/>
            <person name="Nusbaum C."/>
            <person name="Birren B."/>
        </authorList>
    </citation>
    <scope>NUCLEOTIDE SEQUENCE [LARGE SCALE GENOMIC DNA]</scope>
    <source>
        <strain evidence="5 6">YIT 12060</strain>
    </source>
</reference>
<proteinExistence type="inferred from homology"/>
<dbReference type="AlphaFoldDB" id="G5H832"/>
<evidence type="ECO:0000313" key="6">
    <source>
        <dbReference type="Proteomes" id="UP000006008"/>
    </source>
</evidence>
<dbReference type="EMBL" id="ADLD01000010">
    <property type="protein sequence ID" value="EHB92469.1"/>
    <property type="molecule type" value="Genomic_DNA"/>
</dbReference>
<evidence type="ECO:0000256" key="2">
    <source>
        <dbReference type="ARBA" id="ARBA00007639"/>
    </source>
</evidence>
<dbReference type="PANTHER" id="PTHR46847">
    <property type="entry name" value="D-ALLOSE-BINDING PERIPLASMIC PROTEIN-RELATED"/>
    <property type="match status" value="1"/>
</dbReference>
<accession>G5H832</accession>
<dbReference type="HOGENOM" id="CLU_849513_0_0_10"/>
<dbReference type="GO" id="GO:0030313">
    <property type="term" value="C:cell envelope"/>
    <property type="evidence" value="ECO:0007669"/>
    <property type="project" value="UniProtKB-SubCell"/>
</dbReference>
<dbReference type="PROSITE" id="PS51257">
    <property type="entry name" value="PROKAR_LIPOPROTEIN"/>
    <property type="match status" value="1"/>
</dbReference>
<name>G5H832_9BACT</name>
<dbReference type="InterPro" id="IPR028082">
    <property type="entry name" value="Peripla_BP_I"/>
</dbReference>
<evidence type="ECO:0000256" key="3">
    <source>
        <dbReference type="ARBA" id="ARBA00022729"/>
    </source>
</evidence>
<dbReference type="Gene3D" id="3.40.50.2300">
    <property type="match status" value="2"/>
</dbReference>
<evidence type="ECO:0000313" key="5">
    <source>
        <dbReference type="EMBL" id="EHB92469.1"/>
    </source>
</evidence>
<dbReference type="STRING" id="742725.HMPREF9450_01092"/>
<dbReference type="RefSeq" id="WP_009133898.1">
    <property type="nucleotide sequence ID" value="NZ_CP102250.1"/>
</dbReference>
<organism evidence="5 6">
    <name type="scientific">Alistipes indistinctus YIT 12060</name>
    <dbReference type="NCBI Taxonomy" id="742725"/>
    <lineage>
        <taxon>Bacteria</taxon>
        <taxon>Pseudomonadati</taxon>
        <taxon>Bacteroidota</taxon>
        <taxon>Bacteroidia</taxon>
        <taxon>Bacteroidales</taxon>
        <taxon>Rikenellaceae</taxon>
        <taxon>Alistipes</taxon>
    </lineage>
</organism>
<protein>
    <recommendedName>
        <fullName evidence="4">Periplasmic binding protein domain-containing protein</fullName>
    </recommendedName>
</protein>
<dbReference type="InterPro" id="IPR025997">
    <property type="entry name" value="SBP_2_dom"/>
</dbReference>
<dbReference type="SUPFAM" id="SSF53822">
    <property type="entry name" value="Periplasmic binding protein-like I"/>
    <property type="match status" value="1"/>
</dbReference>
<evidence type="ECO:0000256" key="1">
    <source>
        <dbReference type="ARBA" id="ARBA00004196"/>
    </source>
</evidence>
<dbReference type="GeneID" id="92815887"/>
<comment type="caution">
    <text evidence="5">The sequence shown here is derived from an EMBL/GenBank/DDBJ whole genome shotgun (WGS) entry which is preliminary data.</text>
</comment>
<dbReference type="PANTHER" id="PTHR46847:SF1">
    <property type="entry name" value="D-ALLOSE-BINDING PERIPLASMIC PROTEIN-RELATED"/>
    <property type="match status" value="1"/>
</dbReference>
<dbReference type="Proteomes" id="UP000006008">
    <property type="component" value="Unassembled WGS sequence"/>
</dbReference>
<comment type="subcellular location">
    <subcellularLocation>
        <location evidence="1">Cell envelope</location>
    </subcellularLocation>
</comment>
<gene>
    <name evidence="5" type="ORF">HMPREF9450_01092</name>
</gene>
<evidence type="ECO:0000259" key="4">
    <source>
        <dbReference type="Pfam" id="PF13407"/>
    </source>
</evidence>
<dbReference type="GO" id="GO:0030246">
    <property type="term" value="F:carbohydrate binding"/>
    <property type="evidence" value="ECO:0007669"/>
    <property type="project" value="UniProtKB-ARBA"/>
</dbReference>
<keyword evidence="3" id="KW-0732">Signal</keyword>
<dbReference type="PATRIC" id="fig|742725.3.peg.1153"/>
<dbReference type="Pfam" id="PF13407">
    <property type="entry name" value="Peripla_BP_4"/>
    <property type="match status" value="1"/>
</dbReference>
<sequence length="316" mass="33584">MKHLLNYIATISLVGLTLTTGCLKGEEVNTTRIGLALSSAGNSWWHTATYYAVTQASSLQQPYFLANADSASQQQIQLTAMAYPTLQQEACKAIILSDLGQSVDSIQKYIDMGIDIILFDCNIPVDYTCRISGNNAAAGKAAGEFIRTHLPDPATATLIIQVQDSPVGTTRAEGCKAQLTTPVMEVTSKAYTQAAGKKAMEEALAAADGAQIGAVYAMDDDVAIGVLTALQEAENTTVKTVVGCGGSQTFLLLIHTTAGLNLATTVYSPESIEQCVDIANTLTIQGTQPAQKEYITEMPLVDRNNAADYINPASRY</sequence>
<comment type="similarity">
    <text evidence="2">Belongs to the bacterial solute-binding protein 2 family.</text>
</comment>